<feature type="compositionally biased region" description="Polar residues" evidence="1">
    <location>
        <begin position="37"/>
        <end position="53"/>
    </location>
</feature>
<dbReference type="AlphaFoldDB" id="H0EVG9"/>
<feature type="compositionally biased region" description="Basic residues" evidence="1">
    <location>
        <begin position="194"/>
        <end position="213"/>
    </location>
</feature>
<dbReference type="HOGENOM" id="CLU_811467_0_0_1"/>
<evidence type="ECO:0000313" key="3">
    <source>
        <dbReference type="Proteomes" id="UP000005446"/>
    </source>
</evidence>
<dbReference type="OrthoDB" id="10328331at2759"/>
<feature type="region of interest" description="Disordered" evidence="1">
    <location>
        <begin position="1"/>
        <end position="220"/>
    </location>
</feature>
<comment type="caution">
    <text evidence="2">The sequence shown here is derived from an EMBL/GenBank/DDBJ whole genome shotgun (WGS) entry which is preliminary data.</text>
</comment>
<dbReference type="EMBL" id="AGUE01000192">
    <property type="protein sequence ID" value="EHK97501.1"/>
    <property type="molecule type" value="Genomic_DNA"/>
</dbReference>
<evidence type="ECO:0000256" key="1">
    <source>
        <dbReference type="SAM" id="MobiDB-lite"/>
    </source>
</evidence>
<sequence>MNRQRKPKGNPQEQQLKIGSDASISTSLHKKIDLTSKHSGSSERTLPVSSSSRVEVDVQKIKSTVPNMTVKKKKGLAAVKPNREYDDKDLPARNIKGKGKSTTADHTKTKKASLLASNPDMTKRRRPATTSTAKKDESPPPTITKRSVPSSLLADLERLTPKRTTRQTSKSDTFHRETLLAAYSGSDTDEDSRKPKRPKTVAKKLKKTSRSAKPHSSGPDLEEIESEIIYRAVGVAFEDTFRFYRKLVEKIVHLLLNPIFIGKNAEFDFASQHLTESKFTSSKWTSSFIRTLKAKPLLELVRVGPENDAQAWRENVEKIVAGWYTDGYFLRIYGSYRDLRKM</sequence>
<dbReference type="InParanoid" id="H0EVG9"/>
<name>H0EVG9_GLAL7</name>
<organism evidence="2 3">
    <name type="scientific">Glarea lozoyensis (strain ATCC 74030 / MF5533)</name>
    <dbReference type="NCBI Taxonomy" id="1104152"/>
    <lineage>
        <taxon>Eukaryota</taxon>
        <taxon>Fungi</taxon>
        <taxon>Dikarya</taxon>
        <taxon>Ascomycota</taxon>
        <taxon>Pezizomycotina</taxon>
        <taxon>Leotiomycetes</taxon>
        <taxon>Helotiales</taxon>
        <taxon>Helotiaceae</taxon>
        <taxon>Glarea</taxon>
    </lineage>
</organism>
<feature type="compositionally biased region" description="Polar residues" evidence="1">
    <location>
        <begin position="11"/>
        <end position="27"/>
    </location>
</feature>
<feature type="compositionally biased region" description="Basic and acidic residues" evidence="1">
    <location>
        <begin position="81"/>
        <end position="91"/>
    </location>
</feature>
<gene>
    <name evidence="2" type="ORF">M7I_6767</name>
</gene>
<accession>H0EVG9</accession>
<proteinExistence type="predicted"/>
<keyword evidence="3" id="KW-1185">Reference proteome</keyword>
<evidence type="ECO:0000313" key="2">
    <source>
        <dbReference type="EMBL" id="EHK97501.1"/>
    </source>
</evidence>
<protein>
    <submittedName>
        <fullName evidence="2">Uncharacterized protein</fullName>
    </submittedName>
</protein>
<dbReference type="Proteomes" id="UP000005446">
    <property type="component" value="Unassembled WGS sequence"/>
</dbReference>
<reference evidence="2 3" key="1">
    <citation type="journal article" date="2012" name="Eukaryot. Cell">
        <title>Genome sequence of the fungus Glarea lozoyensis: the first genome sequence of a species from the Helotiaceae family.</title>
        <authorList>
            <person name="Youssar L."/>
            <person name="Gruening B.A."/>
            <person name="Erxleben A."/>
            <person name="Guenther S."/>
            <person name="Huettel W."/>
        </authorList>
    </citation>
    <scope>NUCLEOTIDE SEQUENCE [LARGE SCALE GENOMIC DNA]</scope>
    <source>
        <strain evidence="3">ATCC 74030 / MF5533</strain>
    </source>
</reference>